<dbReference type="SUPFAM" id="SSF51735">
    <property type="entry name" value="NAD(P)-binding Rossmann-fold domains"/>
    <property type="match status" value="1"/>
</dbReference>
<dbReference type="InterPro" id="IPR000304">
    <property type="entry name" value="Pyrroline-COOH_reductase"/>
</dbReference>
<evidence type="ECO:0000313" key="11">
    <source>
        <dbReference type="Proteomes" id="UP000703893"/>
    </source>
</evidence>
<dbReference type="InterPro" id="IPR008927">
    <property type="entry name" value="6-PGluconate_DH-like_C_sf"/>
</dbReference>
<feature type="binding site" evidence="7">
    <location>
        <begin position="9"/>
        <end position="14"/>
    </location>
    <ligand>
        <name>NADP(+)</name>
        <dbReference type="ChEBI" id="CHEBI:58349"/>
    </ligand>
</feature>
<dbReference type="NCBIfam" id="TIGR00112">
    <property type="entry name" value="proC"/>
    <property type="match status" value="1"/>
</dbReference>
<reference evidence="10 11" key="1">
    <citation type="submission" date="2019-03" db="EMBL/GenBank/DDBJ databases">
        <title>Lake Tanganyika Metagenome-Assembled Genomes (MAGs).</title>
        <authorList>
            <person name="Tran P."/>
        </authorList>
    </citation>
    <scope>NUCLEOTIDE SEQUENCE [LARGE SCALE GENOMIC DNA]</scope>
    <source>
        <strain evidence="10">K_DeepCast_65m_m2_236</strain>
    </source>
</reference>
<keyword evidence="2 5" id="KW-0521">NADP</keyword>
<comment type="pathway">
    <text evidence="5">Amino-acid biosynthesis; L-proline biosynthesis; L-proline from L-glutamate 5-semialdehyde: step 1/1.</text>
</comment>
<evidence type="ECO:0000256" key="7">
    <source>
        <dbReference type="PIRSR" id="PIRSR000193-1"/>
    </source>
</evidence>
<evidence type="ECO:0000256" key="4">
    <source>
        <dbReference type="ARBA" id="ARBA00058118"/>
    </source>
</evidence>
<dbReference type="EMBL" id="VGJX01000334">
    <property type="protein sequence ID" value="MBM3274804.1"/>
    <property type="molecule type" value="Genomic_DNA"/>
</dbReference>
<keyword evidence="5" id="KW-0641">Proline biosynthesis</keyword>
<feature type="domain" description="Pyrroline-5-carboxylate reductase dimerisation" evidence="9">
    <location>
        <begin position="163"/>
        <end position="267"/>
    </location>
</feature>
<feature type="binding site" evidence="7">
    <location>
        <position position="58"/>
    </location>
    <ligand>
        <name>NADPH</name>
        <dbReference type="ChEBI" id="CHEBI:57783"/>
    </ligand>
</feature>
<keyword evidence="3 5" id="KW-0560">Oxidoreductase</keyword>
<dbReference type="Gene3D" id="1.10.3730.10">
    <property type="entry name" value="ProC C-terminal domain-like"/>
    <property type="match status" value="1"/>
</dbReference>
<dbReference type="PIRSF" id="PIRSF000193">
    <property type="entry name" value="Pyrrol-5-carb_rd"/>
    <property type="match status" value="1"/>
</dbReference>
<dbReference type="GO" id="GO:0005737">
    <property type="term" value="C:cytoplasm"/>
    <property type="evidence" value="ECO:0007669"/>
    <property type="project" value="UniProtKB-SubCell"/>
</dbReference>
<dbReference type="InterPro" id="IPR036291">
    <property type="entry name" value="NAD(P)-bd_dom_sf"/>
</dbReference>
<dbReference type="InterPro" id="IPR028939">
    <property type="entry name" value="P5C_Rdtase_cat_N"/>
</dbReference>
<dbReference type="GO" id="GO:0055129">
    <property type="term" value="P:L-proline biosynthetic process"/>
    <property type="evidence" value="ECO:0007669"/>
    <property type="project" value="UniProtKB-UniRule"/>
</dbReference>
<sequence>MSSLKLAFIGGGTMAEALIKGLTTKNVYLPDEILVSDPLSARREFLTAEYGVAATAGNKECLAAETILLAVKPAQLHDVLEEVGGRWPPDSLGISIVAGARLGSFRRHFPAGEPPLVRTMPNTCCTIGWGITAVACNDKADDGHRARAHRIFESVGDVVDLPENYFDAVTGLSGSGPAYVTLIIESLIDAGVQQGLPRRVAKDLVCQTVAGAALLVKQSGKHPAELKDQVVTPAGTTAAGLQVLEEAAVRATFCLAVKAATVRSRELGQEVAPR</sequence>
<protein>
    <recommendedName>
        <fullName evidence="5 6">Pyrroline-5-carboxylate reductase</fullName>
        <shortName evidence="5">P5C reductase</shortName>
        <shortName evidence="5">P5CR</shortName>
        <ecNumber evidence="5 6">1.5.1.2</ecNumber>
    </recommendedName>
    <alternativeName>
        <fullName evidence="5">PCA reductase</fullName>
    </alternativeName>
</protein>
<dbReference type="Pfam" id="PF03807">
    <property type="entry name" value="F420_oxidored"/>
    <property type="match status" value="1"/>
</dbReference>
<dbReference type="HAMAP" id="MF_01925">
    <property type="entry name" value="P5C_reductase"/>
    <property type="match status" value="1"/>
</dbReference>
<feature type="domain" description="Pyrroline-5-carboxylate reductase catalytic N-terminal" evidence="8">
    <location>
        <begin position="5"/>
        <end position="99"/>
    </location>
</feature>
<comment type="function">
    <text evidence="4 5">Catalyzes the reduction of 1-pyrroline-5-carboxylate (PCA) to L-proline.</text>
</comment>
<evidence type="ECO:0000259" key="8">
    <source>
        <dbReference type="Pfam" id="PF03807"/>
    </source>
</evidence>
<comment type="subcellular location">
    <subcellularLocation>
        <location evidence="5">Cytoplasm</location>
    </subcellularLocation>
</comment>
<name>A0A938BN33_9BACT</name>
<dbReference type="AlphaFoldDB" id="A0A938BN33"/>
<dbReference type="FunFam" id="1.10.3730.10:FF:000001">
    <property type="entry name" value="Pyrroline-5-carboxylate reductase"/>
    <property type="match status" value="1"/>
</dbReference>
<evidence type="ECO:0000313" key="10">
    <source>
        <dbReference type="EMBL" id="MBM3274804.1"/>
    </source>
</evidence>
<gene>
    <name evidence="5 10" type="primary">proC</name>
    <name evidence="10" type="ORF">FJZ00_06605</name>
</gene>
<evidence type="ECO:0000256" key="6">
    <source>
        <dbReference type="NCBIfam" id="TIGR00112"/>
    </source>
</evidence>
<dbReference type="SUPFAM" id="SSF48179">
    <property type="entry name" value="6-phosphogluconate dehydrogenase C-terminal domain-like"/>
    <property type="match status" value="1"/>
</dbReference>
<keyword evidence="5" id="KW-0028">Amino-acid biosynthesis</keyword>
<dbReference type="Proteomes" id="UP000703893">
    <property type="component" value="Unassembled WGS sequence"/>
</dbReference>
<evidence type="ECO:0000256" key="3">
    <source>
        <dbReference type="ARBA" id="ARBA00023002"/>
    </source>
</evidence>
<dbReference type="GO" id="GO:0004735">
    <property type="term" value="F:pyrroline-5-carboxylate reductase activity"/>
    <property type="evidence" value="ECO:0007669"/>
    <property type="project" value="UniProtKB-UniRule"/>
</dbReference>
<evidence type="ECO:0000256" key="2">
    <source>
        <dbReference type="ARBA" id="ARBA00022857"/>
    </source>
</evidence>
<comment type="catalytic activity">
    <reaction evidence="5">
        <text>L-proline + NADP(+) = (S)-1-pyrroline-5-carboxylate + NADPH + 2 H(+)</text>
        <dbReference type="Rhea" id="RHEA:14109"/>
        <dbReference type="ChEBI" id="CHEBI:15378"/>
        <dbReference type="ChEBI" id="CHEBI:17388"/>
        <dbReference type="ChEBI" id="CHEBI:57783"/>
        <dbReference type="ChEBI" id="CHEBI:58349"/>
        <dbReference type="ChEBI" id="CHEBI:60039"/>
        <dbReference type="EC" id="1.5.1.2"/>
    </reaction>
</comment>
<evidence type="ECO:0000259" key="9">
    <source>
        <dbReference type="Pfam" id="PF14748"/>
    </source>
</evidence>
<dbReference type="InterPro" id="IPR029036">
    <property type="entry name" value="P5CR_dimer"/>
</dbReference>
<dbReference type="Pfam" id="PF14748">
    <property type="entry name" value="P5CR_dimer"/>
    <property type="match status" value="1"/>
</dbReference>
<comment type="similarity">
    <text evidence="1 5">Belongs to the pyrroline-5-carboxylate reductase family.</text>
</comment>
<organism evidence="10 11">
    <name type="scientific">Candidatus Tanganyikabacteria bacterium</name>
    <dbReference type="NCBI Taxonomy" id="2961651"/>
    <lineage>
        <taxon>Bacteria</taxon>
        <taxon>Bacillati</taxon>
        <taxon>Candidatus Sericytochromatia</taxon>
        <taxon>Candidatus Tanganyikabacteria</taxon>
    </lineage>
</organism>
<dbReference type="Gene3D" id="3.40.50.720">
    <property type="entry name" value="NAD(P)-binding Rossmann-like Domain"/>
    <property type="match status" value="1"/>
</dbReference>
<dbReference type="PANTHER" id="PTHR11645">
    <property type="entry name" value="PYRROLINE-5-CARBOXYLATE REDUCTASE"/>
    <property type="match status" value="1"/>
</dbReference>
<dbReference type="PANTHER" id="PTHR11645:SF0">
    <property type="entry name" value="PYRROLINE-5-CARBOXYLATE REDUCTASE 3"/>
    <property type="match status" value="1"/>
</dbReference>
<proteinExistence type="inferred from homology"/>
<comment type="caution">
    <text evidence="10">The sequence shown here is derived from an EMBL/GenBank/DDBJ whole genome shotgun (WGS) entry which is preliminary data.</text>
</comment>
<accession>A0A938BN33</accession>
<keyword evidence="5" id="KW-0963">Cytoplasm</keyword>
<evidence type="ECO:0000256" key="1">
    <source>
        <dbReference type="ARBA" id="ARBA00005525"/>
    </source>
</evidence>
<comment type="catalytic activity">
    <reaction evidence="5">
        <text>L-proline + NAD(+) = (S)-1-pyrroline-5-carboxylate + NADH + 2 H(+)</text>
        <dbReference type="Rhea" id="RHEA:14105"/>
        <dbReference type="ChEBI" id="CHEBI:15378"/>
        <dbReference type="ChEBI" id="CHEBI:17388"/>
        <dbReference type="ChEBI" id="CHEBI:57540"/>
        <dbReference type="ChEBI" id="CHEBI:57945"/>
        <dbReference type="ChEBI" id="CHEBI:60039"/>
        <dbReference type="EC" id="1.5.1.2"/>
    </reaction>
</comment>
<evidence type="ECO:0000256" key="5">
    <source>
        <dbReference type="HAMAP-Rule" id="MF_01925"/>
    </source>
</evidence>
<feature type="binding site" evidence="7">
    <location>
        <begin position="70"/>
        <end position="73"/>
    </location>
    <ligand>
        <name>NADP(+)</name>
        <dbReference type="ChEBI" id="CHEBI:58349"/>
    </ligand>
</feature>
<dbReference type="EC" id="1.5.1.2" evidence="5 6"/>